<dbReference type="Gene3D" id="3.40.50.300">
    <property type="entry name" value="P-loop containing nucleotide triphosphate hydrolases"/>
    <property type="match status" value="1"/>
</dbReference>
<dbReference type="PANTHER" id="PTHR10513">
    <property type="entry name" value="DEOXYNUCLEOSIDE KINASE"/>
    <property type="match status" value="1"/>
</dbReference>
<name>A0ABX7XV80_9BACT</name>
<dbReference type="InterPro" id="IPR002624">
    <property type="entry name" value="DCK/DGK"/>
</dbReference>
<dbReference type="Proteomes" id="UP000682195">
    <property type="component" value="Chromosome 2"/>
</dbReference>
<feature type="domain" description="Deoxynucleoside kinase" evidence="1">
    <location>
        <begin position="3"/>
        <end position="196"/>
    </location>
</feature>
<evidence type="ECO:0000259" key="1">
    <source>
        <dbReference type="Pfam" id="PF01712"/>
    </source>
</evidence>
<dbReference type="RefSeq" id="WP_211808766.1">
    <property type="nucleotide sequence ID" value="NZ_CP072362.1"/>
</dbReference>
<dbReference type="Pfam" id="PF01712">
    <property type="entry name" value="dNK"/>
    <property type="match status" value="1"/>
</dbReference>
<dbReference type="InterPro" id="IPR027417">
    <property type="entry name" value="P-loop_NTPase"/>
</dbReference>
<dbReference type="GO" id="GO:0016301">
    <property type="term" value="F:kinase activity"/>
    <property type="evidence" value="ECO:0007669"/>
    <property type="project" value="UniProtKB-KW"/>
</dbReference>
<reference evidence="2 3" key="1">
    <citation type="submission" date="2021-03" db="EMBL/GenBank/DDBJ databases">
        <title>Human Oral Microbial Genomes.</title>
        <authorList>
            <person name="Johnston C.D."/>
            <person name="Chen T."/>
            <person name="Dewhirst F.E."/>
        </authorList>
    </citation>
    <scope>NUCLEOTIDE SEQUENCE [LARGE SCALE GENOMIC DNA]</scope>
    <source>
        <strain evidence="2 3">F0054</strain>
    </source>
</reference>
<gene>
    <name evidence="2" type="ORF">J5A58_09545</name>
</gene>
<keyword evidence="2" id="KW-0418">Kinase</keyword>
<keyword evidence="3" id="KW-1185">Reference proteome</keyword>
<dbReference type="PIRSF" id="PIRSF000705">
    <property type="entry name" value="DNK"/>
    <property type="match status" value="1"/>
</dbReference>
<dbReference type="InterPro" id="IPR050566">
    <property type="entry name" value="Deoxyribonucleoside_kinase"/>
</dbReference>
<dbReference type="SUPFAM" id="SSF52540">
    <property type="entry name" value="P-loop containing nucleoside triphosphate hydrolases"/>
    <property type="match status" value="1"/>
</dbReference>
<dbReference type="PANTHER" id="PTHR10513:SF35">
    <property type="entry name" value="DEOXYADENOSINE KINASE"/>
    <property type="match status" value="1"/>
</dbReference>
<accession>A0ABX7XV80</accession>
<protein>
    <submittedName>
        <fullName evidence="2">Deoxynucleoside kinase</fullName>
    </submittedName>
</protein>
<sequence>MHIAIAGNIGSGKTTLTTMLAKRYGWKPRFESVDYNPYLEDYYKDIKRWSFPMEVFFLKERFKDLLEISRSNESVVQDRSIYEGVYVFTENNYAMGNLDDRDYETYMELFEDMTDAVSFPDLMIYLRASVSHLVSNIEKRGREYEQKMPLDYLENLNKRYEEFIKEKYKGRVLTIDVDKLDYQHCPKDFGFITDKIDRELFGLF</sequence>
<dbReference type="InterPro" id="IPR031314">
    <property type="entry name" value="DNK_dom"/>
</dbReference>
<dbReference type="EMBL" id="CP072362">
    <property type="protein sequence ID" value="QUB76977.1"/>
    <property type="molecule type" value="Genomic_DNA"/>
</dbReference>
<dbReference type="CDD" id="cd01673">
    <property type="entry name" value="dNK"/>
    <property type="match status" value="1"/>
</dbReference>
<proteinExistence type="predicted"/>
<keyword evidence="2" id="KW-0808">Transferase</keyword>
<organism evidence="2 3">
    <name type="scientific">Prevotella melaninogenica</name>
    <dbReference type="NCBI Taxonomy" id="28132"/>
    <lineage>
        <taxon>Bacteria</taxon>
        <taxon>Pseudomonadati</taxon>
        <taxon>Bacteroidota</taxon>
        <taxon>Bacteroidia</taxon>
        <taxon>Bacteroidales</taxon>
        <taxon>Prevotellaceae</taxon>
        <taxon>Prevotella</taxon>
    </lineage>
</organism>
<evidence type="ECO:0000313" key="2">
    <source>
        <dbReference type="EMBL" id="QUB76977.1"/>
    </source>
</evidence>
<evidence type="ECO:0000313" key="3">
    <source>
        <dbReference type="Proteomes" id="UP000682195"/>
    </source>
</evidence>